<dbReference type="RefSeq" id="WP_223097496.1">
    <property type="nucleotide sequence ID" value="NZ_CP061913.1"/>
</dbReference>
<feature type="signal peptide" evidence="4">
    <location>
        <begin position="1"/>
        <end position="17"/>
    </location>
</feature>
<dbReference type="InterPro" id="IPR001919">
    <property type="entry name" value="CBD2"/>
</dbReference>
<evidence type="ECO:0000259" key="5">
    <source>
        <dbReference type="PROSITE" id="PS51173"/>
    </source>
</evidence>
<dbReference type="Gene3D" id="2.60.40.290">
    <property type="match status" value="1"/>
</dbReference>
<accession>A0ABV5LZ11</accession>
<dbReference type="Pfam" id="PF00553">
    <property type="entry name" value="CBM_2"/>
    <property type="match status" value="1"/>
</dbReference>
<dbReference type="Proteomes" id="UP001589608">
    <property type="component" value="Unassembled WGS sequence"/>
</dbReference>
<dbReference type="InterPro" id="IPR008965">
    <property type="entry name" value="CBM2/CBM3_carb-bd_dom_sf"/>
</dbReference>
<proteinExistence type="predicted"/>
<dbReference type="CDD" id="cd00063">
    <property type="entry name" value="FN3"/>
    <property type="match status" value="1"/>
</dbReference>
<keyword evidence="7" id="KW-1185">Reference proteome</keyword>
<organism evidence="6 7">
    <name type="scientific">Dactylosporangium vinaceum</name>
    <dbReference type="NCBI Taxonomy" id="53362"/>
    <lineage>
        <taxon>Bacteria</taxon>
        <taxon>Bacillati</taxon>
        <taxon>Actinomycetota</taxon>
        <taxon>Actinomycetes</taxon>
        <taxon>Micromonosporales</taxon>
        <taxon>Micromonosporaceae</taxon>
        <taxon>Dactylosporangium</taxon>
    </lineage>
</organism>
<evidence type="ECO:0000256" key="3">
    <source>
        <dbReference type="ARBA" id="ARBA00023326"/>
    </source>
</evidence>
<dbReference type="InterPro" id="IPR036116">
    <property type="entry name" value="FN3_sf"/>
</dbReference>
<evidence type="ECO:0000313" key="6">
    <source>
        <dbReference type="EMBL" id="MFB9441824.1"/>
    </source>
</evidence>
<evidence type="ECO:0000256" key="4">
    <source>
        <dbReference type="SAM" id="SignalP"/>
    </source>
</evidence>
<gene>
    <name evidence="6" type="ORF">ACFFTR_01825</name>
</gene>
<sequence length="379" mass="39232">MNQLLVALVVAALGVPAADGAATATFVKQSEWSTGYTGQFDLSNGTASPWTWKVEFDLPVGTSVGNFWGATVTRSGDHYVATGAAWNATVAPGGATNFGWVSLGTGSPQNVSVNGGGTSNGPDIRPPSTPQNLRSVVGTTTFTLRWDAASDDTAVKSYEVYSGVNLLATVSGTEYTMGMPPPMIYTYRVRALDAAGNASPYAVITPGGQPDTTAPTAPDSVYPGSTKIMWTAATDNVAVAGYDVYINSDHYGATSALSLNVPPIGFGSFSFTVIAFDGAGNRSAPRTVRVAVDPGPTSDWSSPTAPANLRVSVTGSTATWTWSASSDNVKVAGYQVFHGNDWVGNVTGTSFTEPLPLKDVRVRAFDPTGNKSGFAVLAA</sequence>
<dbReference type="EMBL" id="JBHMCA010000007">
    <property type="protein sequence ID" value="MFB9441824.1"/>
    <property type="molecule type" value="Genomic_DNA"/>
</dbReference>
<dbReference type="Gene3D" id="2.60.40.10">
    <property type="entry name" value="Immunoglobulins"/>
    <property type="match status" value="3"/>
</dbReference>
<keyword evidence="1" id="KW-0119">Carbohydrate metabolism</keyword>
<dbReference type="SUPFAM" id="SSF49384">
    <property type="entry name" value="Carbohydrate-binding domain"/>
    <property type="match status" value="1"/>
</dbReference>
<keyword evidence="2" id="KW-0326">Glycosidase</keyword>
<dbReference type="InterPro" id="IPR003961">
    <property type="entry name" value="FN3_dom"/>
</dbReference>
<keyword evidence="4" id="KW-0732">Signal</keyword>
<dbReference type="PROSITE" id="PS51173">
    <property type="entry name" value="CBM2"/>
    <property type="match status" value="1"/>
</dbReference>
<evidence type="ECO:0000313" key="7">
    <source>
        <dbReference type="Proteomes" id="UP001589608"/>
    </source>
</evidence>
<keyword evidence="2" id="KW-0378">Hydrolase</keyword>
<evidence type="ECO:0000256" key="2">
    <source>
        <dbReference type="ARBA" id="ARBA00023295"/>
    </source>
</evidence>
<comment type="caution">
    <text evidence="6">The sequence shown here is derived from an EMBL/GenBank/DDBJ whole genome shotgun (WGS) entry which is preliminary data.</text>
</comment>
<dbReference type="SUPFAM" id="SSF49265">
    <property type="entry name" value="Fibronectin type III"/>
    <property type="match status" value="1"/>
</dbReference>
<dbReference type="InterPro" id="IPR012291">
    <property type="entry name" value="CBM2_carb-bd_dom_sf"/>
</dbReference>
<dbReference type="SMART" id="SM00637">
    <property type="entry name" value="CBD_II"/>
    <property type="match status" value="1"/>
</dbReference>
<dbReference type="InterPro" id="IPR013783">
    <property type="entry name" value="Ig-like_fold"/>
</dbReference>
<dbReference type="SMART" id="SM00060">
    <property type="entry name" value="FN3"/>
    <property type="match status" value="2"/>
</dbReference>
<feature type="domain" description="CBM2" evidence="5">
    <location>
        <begin position="15"/>
        <end position="121"/>
    </location>
</feature>
<evidence type="ECO:0000256" key="1">
    <source>
        <dbReference type="ARBA" id="ARBA00023277"/>
    </source>
</evidence>
<name>A0ABV5LZ11_9ACTN</name>
<protein>
    <submittedName>
        <fullName evidence="6">Cellulose binding domain-containing protein</fullName>
    </submittedName>
</protein>
<feature type="chain" id="PRO_5045415623" evidence="4">
    <location>
        <begin position="18"/>
        <end position="379"/>
    </location>
</feature>
<reference evidence="6 7" key="1">
    <citation type="submission" date="2024-09" db="EMBL/GenBank/DDBJ databases">
        <authorList>
            <person name="Sun Q."/>
            <person name="Mori K."/>
        </authorList>
    </citation>
    <scope>NUCLEOTIDE SEQUENCE [LARGE SCALE GENOMIC DNA]</scope>
    <source>
        <strain evidence="6 7">JCM 3307</strain>
    </source>
</reference>
<keyword evidence="3" id="KW-0624">Polysaccharide degradation</keyword>